<dbReference type="GO" id="GO:0003677">
    <property type="term" value="F:DNA binding"/>
    <property type="evidence" value="ECO:0007669"/>
    <property type="project" value="UniProtKB-UniRule"/>
</dbReference>
<dbReference type="InterPro" id="IPR002104">
    <property type="entry name" value="Integrase_catalytic"/>
</dbReference>
<dbReference type="InterPro" id="IPR044068">
    <property type="entry name" value="CB"/>
</dbReference>
<dbReference type="GO" id="GO:0006310">
    <property type="term" value="P:DNA recombination"/>
    <property type="evidence" value="ECO:0007669"/>
    <property type="project" value="UniProtKB-KW"/>
</dbReference>
<protein>
    <submittedName>
        <fullName evidence="7">Site-specific recombinase XerD</fullName>
    </submittedName>
</protein>
<name>A0A1I0N215_9EURY</name>
<keyword evidence="1" id="KW-0229">DNA integration</keyword>
<dbReference type="EMBL" id="FOIS01000002">
    <property type="protein sequence ID" value="SEV94865.1"/>
    <property type="molecule type" value="Genomic_DNA"/>
</dbReference>
<dbReference type="PROSITE" id="PS51898">
    <property type="entry name" value="TYR_RECOMBINASE"/>
    <property type="match status" value="1"/>
</dbReference>
<accession>A0A1I0N215</accession>
<gene>
    <name evidence="7" type="ORF">SAMN05216285_1240</name>
</gene>
<dbReference type="Proteomes" id="UP000183275">
    <property type="component" value="Unassembled WGS sequence"/>
</dbReference>
<evidence type="ECO:0000259" key="5">
    <source>
        <dbReference type="PROSITE" id="PS51898"/>
    </source>
</evidence>
<dbReference type="InterPro" id="IPR050090">
    <property type="entry name" value="Tyrosine_recombinase_XerCD"/>
</dbReference>
<evidence type="ECO:0000256" key="4">
    <source>
        <dbReference type="PROSITE-ProRule" id="PRU01248"/>
    </source>
</evidence>
<dbReference type="Gene3D" id="1.10.443.10">
    <property type="entry name" value="Intergrase catalytic core"/>
    <property type="match status" value="1"/>
</dbReference>
<dbReference type="GO" id="GO:0015074">
    <property type="term" value="P:DNA integration"/>
    <property type="evidence" value="ECO:0007669"/>
    <property type="project" value="UniProtKB-KW"/>
</dbReference>
<dbReference type="OrthoDB" id="198497at2157"/>
<reference evidence="8" key="1">
    <citation type="submission" date="2016-10" db="EMBL/GenBank/DDBJ databases">
        <authorList>
            <person name="Varghese N."/>
        </authorList>
    </citation>
    <scope>NUCLEOTIDE SEQUENCE [LARGE SCALE GENOMIC DNA]</scope>
    <source>
        <strain evidence="8">CGMCC 1.12284</strain>
    </source>
</reference>
<dbReference type="InterPro" id="IPR011010">
    <property type="entry name" value="DNA_brk_join_enz"/>
</dbReference>
<keyword evidence="8" id="KW-1185">Reference proteome</keyword>
<dbReference type="AlphaFoldDB" id="A0A1I0N215"/>
<feature type="domain" description="Core-binding (CB)" evidence="6">
    <location>
        <begin position="9"/>
        <end position="97"/>
    </location>
</feature>
<dbReference type="PANTHER" id="PTHR30349:SF41">
    <property type="entry name" value="INTEGRASE_RECOMBINASE PROTEIN MJ0367-RELATED"/>
    <property type="match status" value="1"/>
</dbReference>
<dbReference type="RefSeq" id="WP_074854655.1">
    <property type="nucleotide sequence ID" value="NZ_FOIS01000002.1"/>
</dbReference>
<sequence length="340" mass="39312">MTNDELDQIDPKVVLSMYLQSRQSELANSTLEAHRRRLSLFVEWCDEEGIDTLDELTVRDLHEYRVWRQQGVRKEKISPETLRSALLTLRVYLRFAASISAIEPDLHERLILPKEAKRSRDVLLETEHAEQILSHLSKFEYASAAHAIIRVLWETGIRAGTLRGLDLRDYDEANQSLRIRHRPDTETPLKNQGAANRHVAIKPRTCMILDDYIDEHRPDVIDEHARQPLFATSHGRRSIQSIRATVYYWTCPCRINNECPHGENPDTCESNDWESASTCPSSVSPHPVRRGSITHHLREGVPLSVVADKTDVSHDVLDEHYDRLSEMESMEVRRRYLDNV</sequence>
<keyword evidence="3" id="KW-0233">DNA recombination</keyword>
<evidence type="ECO:0000259" key="6">
    <source>
        <dbReference type="PROSITE" id="PS51900"/>
    </source>
</evidence>
<dbReference type="InterPro" id="IPR010998">
    <property type="entry name" value="Integrase_recombinase_N"/>
</dbReference>
<dbReference type="STRING" id="1202768.SAMN05216285_1240"/>
<evidence type="ECO:0000256" key="2">
    <source>
        <dbReference type="ARBA" id="ARBA00023125"/>
    </source>
</evidence>
<proteinExistence type="predicted"/>
<dbReference type="PROSITE" id="PS51900">
    <property type="entry name" value="CB"/>
    <property type="match status" value="1"/>
</dbReference>
<keyword evidence="2 4" id="KW-0238">DNA-binding</keyword>
<feature type="domain" description="Tyr recombinase" evidence="5">
    <location>
        <begin position="122"/>
        <end position="334"/>
    </location>
</feature>
<dbReference type="Gene3D" id="1.10.150.130">
    <property type="match status" value="1"/>
</dbReference>
<dbReference type="SUPFAM" id="SSF56349">
    <property type="entry name" value="DNA breaking-rejoining enzymes"/>
    <property type="match status" value="1"/>
</dbReference>
<dbReference type="InterPro" id="IPR013762">
    <property type="entry name" value="Integrase-like_cat_sf"/>
</dbReference>
<dbReference type="Pfam" id="PF02899">
    <property type="entry name" value="Phage_int_SAM_1"/>
    <property type="match status" value="1"/>
</dbReference>
<dbReference type="InterPro" id="IPR004107">
    <property type="entry name" value="Integrase_SAM-like_N"/>
</dbReference>
<dbReference type="CDD" id="cd00397">
    <property type="entry name" value="DNA_BRE_C"/>
    <property type="match status" value="1"/>
</dbReference>
<evidence type="ECO:0000256" key="1">
    <source>
        <dbReference type="ARBA" id="ARBA00022908"/>
    </source>
</evidence>
<organism evidence="7 8">
    <name type="scientific">Natrinema salifodinae</name>
    <dbReference type="NCBI Taxonomy" id="1202768"/>
    <lineage>
        <taxon>Archaea</taxon>
        <taxon>Methanobacteriati</taxon>
        <taxon>Methanobacteriota</taxon>
        <taxon>Stenosarchaea group</taxon>
        <taxon>Halobacteria</taxon>
        <taxon>Halobacteriales</taxon>
        <taxon>Natrialbaceae</taxon>
        <taxon>Natrinema</taxon>
    </lineage>
</organism>
<evidence type="ECO:0000256" key="3">
    <source>
        <dbReference type="ARBA" id="ARBA00023172"/>
    </source>
</evidence>
<evidence type="ECO:0000313" key="8">
    <source>
        <dbReference type="Proteomes" id="UP000183275"/>
    </source>
</evidence>
<evidence type="ECO:0000313" key="7">
    <source>
        <dbReference type="EMBL" id="SEV94865.1"/>
    </source>
</evidence>
<dbReference type="PANTHER" id="PTHR30349">
    <property type="entry name" value="PHAGE INTEGRASE-RELATED"/>
    <property type="match status" value="1"/>
</dbReference>